<keyword evidence="2" id="KW-0732">Signal</keyword>
<keyword evidence="3" id="KW-1185">Reference proteome</keyword>
<dbReference type="AlphaFoldDB" id="A0AAF3FPU1"/>
<proteinExistence type="predicted"/>
<sequence length="559" mass="63185">MILWILLAFLATVLSCQPPIPQAAFSQSYQSSSPEVSYSEQSTPQAEYSQSESPFPGYQQPPPLGNDLVPFTRALSAPLAEVGLTKAPLENIPPPVDLEALRMAGRCAEIKSLTEFEDCVQVSLLPRQSPTAWQCSFEEGTACKFQAITSGFSVGRLPATSYSSFAQMSSRYDFDSPQGQFLYIISAQGLRAYEELIISARIPCQQGDGELRLSYWLSPPEGTIRVCTLDDEMRSCTQPFVHTNQSGVIVAVINPIKPKSQTTSFEVEIVASNLIRPSIFAIDNIEYKADFCEPKIIPIQNKDQDQFFEAEDTLDSPTSEIRRTQAHIPKRPDYQGIEADSHVLDEKMDEAMGDEIESMSDEIMENEEEKTEKIAHRKFHPQLKVGSAVRLPVSVSEKKNPCNVLRCHFEENLCGWHNRGEEANYGKWRYRGYKKIAKESKEFEDLEDDAGIAIAGSDSTPSPLYRKIAFLLESPEILALTNLTMLYDVKRQNDDLTLQVCFDTPTYCPYKLPPYRKEIGWQIDQIVTVPENTRRIYFLAMQWKRYSRLLIDNIRVIGC</sequence>
<protein>
    <submittedName>
        <fullName evidence="4">MAM domain-containing protein</fullName>
    </submittedName>
</protein>
<evidence type="ECO:0000313" key="3">
    <source>
        <dbReference type="Proteomes" id="UP000887575"/>
    </source>
</evidence>
<name>A0AAF3FPU1_9BILA</name>
<feature type="signal peptide" evidence="2">
    <location>
        <begin position="1"/>
        <end position="15"/>
    </location>
</feature>
<dbReference type="Gene3D" id="2.60.120.200">
    <property type="match status" value="1"/>
</dbReference>
<reference evidence="4" key="1">
    <citation type="submission" date="2024-02" db="UniProtKB">
        <authorList>
            <consortium name="WormBaseParasite"/>
        </authorList>
    </citation>
    <scope>IDENTIFICATION</scope>
</reference>
<feature type="chain" id="PRO_5042216614" evidence="2">
    <location>
        <begin position="16"/>
        <end position="559"/>
    </location>
</feature>
<dbReference type="InterPro" id="IPR013320">
    <property type="entry name" value="ConA-like_dom_sf"/>
</dbReference>
<dbReference type="SUPFAM" id="SSF49899">
    <property type="entry name" value="Concanavalin A-like lectins/glucanases"/>
    <property type="match status" value="1"/>
</dbReference>
<accession>A0AAF3FPU1</accession>
<organism evidence="3 4">
    <name type="scientific">Mesorhabditis belari</name>
    <dbReference type="NCBI Taxonomy" id="2138241"/>
    <lineage>
        <taxon>Eukaryota</taxon>
        <taxon>Metazoa</taxon>
        <taxon>Ecdysozoa</taxon>
        <taxon>Nematoda</taxon>
        <taxon>Chromadorea</taxon>
        <taxon>Rhabditida</taxon>
        <taxon>Rhabditina</taxon>
        <taxon>Rhabditomorpha</taxon>
        <taxon>Rhabditoidea</taxon>
        <taxon>Rhabditidae</taxon>
        <taxon>Mesorhabditinae</taxon>
        <taxon>Mesorhabditis</taxon>
    </lineage>
</organism>
<dbReference type="Proteomes" id="UP000887575">
    <property type="component" value="Unassembled WGS sequence"/>
</dbReference>
<evidence type="ECO:0000313" key="4">
    <source>
        <dbReference type="WBParaSite" id="MBELARI_LOCUS9220"/>
    </source>
</evidence>
<feature type="region of interest" description="Disordered" evidence="1">
    <location>
        <begin position="34"/>
        <end position="62"/>
    </location>
</feature>
<dbReference type="WBParaSite" id="MBELARI_LOCUS9220">
    <property type="protein sequence ID" value="MBELARI_LOCUS9220"/>
    <property type="gene ID" value="MBELARI_LOCUS9220"/>
</dbReference>
<evidence type="ECO:0000256" key="1">
    <source>
        <dbReference type="SAM" id="MobiDB-lite"/>
    </source>
</evidence>
<feature type="compositionally biased region" description="Polar residues" evidence="1">
    <location>
        <begin position="43"/>
        <end position="53"/>
    </location>
</feature>
<evidence type="ECO:0000256" key="2">
    <source>
        <dbReference type="SAM" id="SignalP"/>
    </source>
</evidence>